<dbReference type="Gene3D" id="3.90.950.10">
    <property type="match status" value="1"/>
</dbReference>
<sequence length="213" mass="22242">MGRPLTGRLVIATHNSGKLAEMRGLLEHYGVDAVSAAELGLPDPEETGSTFAENSEIKARAAAKAAGLPALADDSGLCVAALNGDPGIYSARWAGAGRDFGVAIKRIETALKEAGAQAPFKAHFVCVLTLAFPDGEIHSFEGKVFGALAFPPRGEHNFGYDPIFTPETFTRTFAEMSAQEKHGIPADGSPGLSHRARAFQAFAGACLSAQGDD</sequence>
<dbReference type="RefSeq" id="WP_091681008.1">
    <property type="nucleotide sequence ID" value="NZ_FOSN01000006.1"/>
</dbReference>
<dbReference type="EC" id="3.6.1.66" evidence="10"/>
<comment type="similarity">
    <text evidence="1 10 11">Belongs to the HAM1 NTPase family.</text>
</comment>
<dbReference type="GO" id="GO:0000166">
    <property type="term" value="F:nucleotide binding"/>
    <property type="evidence" value="ECO:0007669"/>
    <property type="project" value="UniProtKB-KW"/>
</dbReference>
<comment type="catalytic activity">
    <reaction evidence="8 10">
        <text>dITP + H2O = dIMP + diphosphate + H(+)</text>
        <dbReference type="Rhea" id="RHEA:28342"/>
        <dbReference type="ChEBI" id="CHEBI:15377"/>
        <dbReference type="ChEBI" id="CHEBI:15378"/>
        <dbReference type="ChEBI" id="CHEBI:33019"/>
        <dbReference type="ChEBI" id="CHEBI:61194"/>
        <dbReference type="ChEBI" id="CHEBI:61382"/>
        <dbReference type="EC" id="3.6.1.66"/>
    </reaction>
</comment>
<keyword evidence="6 10" id="KW-0460">Magnesium</keyword>
<keyword evidence="13" id="KW-1185">Reference proteome</keyword>
<evidence type="ECO:0000313" key="12">
    <source>
        <dbReference type="EMBL" id="SFK33035.1"/>
    </source>
</evidence>
<dbReference type="InterPro" id="IPR029001">
    <property type="entry name" value="ITPase-like_fam"/>
</dbReference>
<keyword evidence="3 10" id="KW-0479">Metal-binding</keyword>
<dbReference type="GO" id="GO:0017111">
    <property type="term" value="F:ribonucleoside triphosphate phosphatase activity"/>
    <property type="evidence" value="ECO:0007669"/>
    <property type="project" value="InterPro"/>
</dbReference>
<feature type="binding site" evidence="10">
    <location>
        <begin position="194"/>
        <end position="195"/>
    </location>
    <ligand>
        <name>substrate</name>
    </ligand>
</feature>
<evidence type="ECO:0000256" key="11">
    <source>
        <dbReference type="RuleBase" id="RU003781"/>
    </source>
</evidence>
<feature type="active site" description="Proton acceptor" evidence="10">
    <location>
        <position position="74"/>
    </location>
</feature>
<evidence type="ECO:0000256" key="6">
    <source>
        <dbReference type="ARBA" id="ARBA00022842"/>
    </source>
</evidence>
<dbReference type="Pfam" id="PF01725">
    <property type="entry name" value="Ham1p_like"/>
    <property type="match status" value="1"/>
</dbReference>
<dbReference type="AlphaFoldDB" id="A0A1I3YMK5"/>
<dbReference type="PANTHER" id="PTHR11067:SF9">
    <property type="entry name" value="INOSINE TRIPHOSPHATE PYROPHOSPHATASE"/>
    <property type="match status" value="1"/>
</dbReference>
<feature type="binding site" evidence="10">
    <location>
        <position position="75"/>
    </location>
    <ligand>
        <name>substrate</name>
    </ligand>
</feature>
<dbReference type="GO" id="GO:0009146">
    <property type="term" value="P:purine nucleoside triphosphate catabolic process"/>
    <property type="evidence" value="ECO:0007669"/>
    <property type="project" value="UniProtKB-UniRule"/>
</dbReference>
<feature type="binding site" evidence="10">
    <location>
        <begin position="13"/>
        <end position="18"/>
    </location>
    <ligand>
        <name>substrate</name>
    </ligand>
</feature>
<dbReference type="OrthoDB" id="9807456at2"/>
<keyword evidence="7 10" id="KW-0546">Nucleotide metabolism</keyword>
<evidence type="ECO:0000313" key="13">
    <source>
        <dbReference type="Proteomes" id="UP000198755"/>
    </source>
</evidence>
<accession>A0A1I3YMK5</accession>
<evidence type="ECO:0000256" key="5">
    <source>
        <dbReference type="ARBA" id="ARBA00022801"/>
    </source>
</evidence>
<dbReference type="HAMAP" id="MF_01405">
    <property type="entry name" value="Non_canon_purine_NTPase"/>
    <property type="match status" value="1"/>
</dbReference>
<dbReference type="EMBL" id="FOSN01000006">
    <property type="protein sequence ID" value="SFK33035.1"/>
    <property type="molecule type" value="Genomic_DNA"/>
</dbReference>
<feature type="binding site" evidence="10">
    <location>
        <position position="181"/>
    </location>
    <ligand>
        <name>substrate</name>
    </ligand>
</feature>
<feature type="binding site" evidence="10">
    <location>
        <begin position="158"/>
        <end position="161"/>
    </location>
    <ligand>
        <name>substrate</name>
    </ligand>
</feature>
<evidence type="ECO:0000256" key="10">
    <source>
        <dbReference type="HAMAP-Rule" id="MF_01405"/>
    </source>
</evidence>
<organism evidence="12 13">
    <name type="scientific">Methylocapsa palsarum</name>
    <dbReference type="NCBI Taxonomy" id="1612308"/>
    <lineage>
        <taxon>Bacteria</taxon>
        <taxon>Pseudomonadati</taxon>
        <taxon>Pseudomonadota</taxon>
        <taxon>Alphaproteobacteria</taxon>
        <taxon>Hyphomicrobiales</taxon>
        <taxon>Beijerinckiaceae</taxon>
        <taxon>Methylocapsa</taxon>
    </lineage>
</organism>
<evidence type="ECO:0000256" key="1">
    <source>
        <dbReference type="ARBA" id="ARBA00008023"/>
    </source>
</evidence>
<gene>
    <name evidence="12" type="ORF">SAMN05444581_10650</name>
</gene>
<feature type="binding site" evidence="10">
    <location>
        <position position="74"/>
    </location>
    <ligand>
        <name>Mg(2+)</name>
        <dbReference type="ChEBI" id="CHEBI:18420"/>
    </ligand>
</feature>
<dbReference type="FunFam" id="3.90.950.10:FF:000001">
    <property type="entry name" value="dITP/XTP pyrophosphatase"/>
    <property type="match status" value="1"/>
</dbReference>
<dbReference type="GO" id="GO:0036220">
    <property type="term" value="F:ITP diphosphatase activity"/>
    <property type="evidence" value="ECO:0007669"/>
    <property type="project" value="UniProtKB-UniRule"/>
</dbReference>
<dbReference type="PANTHER" id="PTHR11067">
    <property type="entry name" value="INOSINE TRIPHOSPHATE PYROPHOSPHATASE/HAM1 PROTEIN"/>
    <property type="match status" value="1"/>
</dbReference>
<evidence type="ECO:0000256" key="9">
    <source>
        <dbReference type="ARBA" id="ARBA00052017"/>
    </source>
</evidence>
<dbReference type="GO" id="GO:0035870">
    <property type="term" value="F:dITP diphosphatase activity"/>
    <property type="evidence" value="ECO:0007669"/>
    <property type="project" value="UniProtKB-UniRule"/>
</dbReference>
<comment type="cofactor">
    <cofactor evidence="10">
        <name>Mg(2+)</name>
        <dbReference type="ChEBI" id="CHEBI:18420"/>
    </cofactor>
    <text evidence="10">Binds 1 Mg(2+) ion per subunit.</text>
</comment>
<dbReference type="InterPro" id="IPR020922">
    <property type="entry name" value="dITP/XTP_pyrophosphatase"/>
</dbReference>
<comment type="catalytic activity">
    <reaction evidence="10">
        <text>ITP + H2O = IMP + diphosphate + H(+)</text>
        <dbReference type="Rhea" id="RHEA:29399"/>
        <dbReference type="ChEBI" id="CHEBI:15377"/>
        <dbReference type="ChEBI" id="CHEBI:15378"/>
        <dbReference type="ChEBI" id="CHEBI:33019"/>
        <dbReference type="ChEBI" id="CHEBI:58053"/>
        <dbReference type="ChEBI" id="CHEBI:61402"/>
        <dbReference type="EC" id="3.6.1.66"/>
    </reaction>
</comment>
<dbReference type="InterPro" id="IPR002637">
    <property type="entry name" value="RdgB/HAM1"/>
</dbReference>
<dbReference type="GO" id="GO:0005829">
    <property type="term" value="C:cytosol"/>
    <property type="evidence" value="ECO:0007669"/>
    <property type="project" value="TreeGrafter"/>
</dbReference>
<comment type="catalytic activity">
    <reaction evidence="9 10">
        <text>XTP + H2O = XMP + diphosphate + H(+)</text>
        <dbReference type="Rhea" id="RHEA:28610"/>
        <dbReference type="ChEBI" id="CHEBI:15377"/>
        <dbReference type="ChEBI" id="CHEBI:15378"/>
        <dbReference type="ChEBI" id="CHEBI:33019"/>
        <dbReference type="ChEBI" id="CHEBI:57464"/>
        <dbReference type="ChEBI" id="CHEBI:61314"/>
        <dbReference type="EC" id="3.6.1.66"/>
    </reaction>
</comment>
<dbReference type="STRING" id="1612308.SAMN05444581_10650"/>
<evidence type="ECO:0000256" key="2">
    <source>
        <dbReference type="ARBA" id="ARBA00011738"/>
    </source>
</evidence>
<keyword evidence="4 10" id="KW-0547">Nucleotide-binding</keyword>
<dbReference type="GO" id="GO:0009117">
    <property type="term" value="P:nucleotide metabolic process"/>
    <property type="evidence" value="ECO:0007669"/>
    <property type="project" value="UniProtKB-KW"/>
</dbReference>
<evidence type="ECO:0000256" key="8">
    <source>
        <dbReference type="ARBA" id="ARBA00051875"/>
    </source>
</evidence>
<evidence type="ECO:0000256" key="7">
    <source>
        <dbReference type="ARBA" id="ARBA00023080"/>
    </source>
</evidence>
<reference evidence="12 13" key="1">
    <citation type="submission" date="2016-10" db="EMBL/GenBank/DDBJ databases">
        <authorList>
            <person name="de Groot N.N."/>
        </authorList>
    </citation>
    <scope>NUCLEOTIDE SEQUENCE [LARGE SCALE GENOMIC DNA]</scope>
    <source>
        <strain evidence="12 13">NE2</strain>
    </source>
</reference>
<name>A0A1I3YMK5_9HYPH</name>
<proteinExistence type="inferred from homology"/>
<dbReference type="Proteomes" id="UP000198755">
    <property type="component" value="Unassembled WGS sequence"/>
</dbReference>
<dbReference type="SUPFAM" id="SSF52972">
    <property type="entry name" value="ITPase-like"/>
    <property type="match status" value="1"/>
</dbReference>
<dbReference type="GO" id="GO:0036222">
    <property type="term" value="F:XTP diphosphatase activity"/>
    <property type="evidence" value="ECO:0007669"/>
    <property type="project" value="UniProtKB-UniRule"/>
</dbReference>
<dbReference type="CDD" id="cd00515">
    <property type="entry name" value="HAM1"/>
    <property type="match status" value="1"/>
</dbReference>
<protein>
    <recommendedName>
        <fullName evidence="10">dITP/XTP pyrophosphatase</fullName>
        <ecNumber evidence="10">3.6.1.66</ecNumber>
    </recommendedName>
    <alternativeName>
        <fullName evidence="10">Non-canonical purine NTP pyrophosphatase</fullName>
    </alternativeName>
    <alternativeName>
        <fullName evidence="10">Non-standard purine NTP pyrophosphatase</fullName>
    </alternativeName>
    <alternativeName>
        <fullName evidence="10">Nucleoside-triphosphate diphosphatase</fullName>
    </alternativeName>
    <alternativeName>
        <fullName evidence="10">Nucleoside-triphosphate pyrophosphatase</fullName>
        <shortName evidence="10">NTPase</shortName>
    </alternativeName>
</protein>
<comment type="function">
    <text evidence="10">Pyrophosphatase that catalyzes the hydrolysis of nucleoside triphosphates to their monophosphate derivatives, with a high preference for the non-canonical purine nucleotides XTP (xanthosine triphosphate), dITP (deoxyinosine triphosphate) and ITP. Seems to function as a house-cleaning enzyme that removes non-canonical purine nucleotides from the nucleotide pool, thus preventing their incorporation into DNA/RNA and avoiding chromosomal lesions.</text>
</comment>
<dbReference type="NCBIfam" id="TIGR00042">
    <property type="entry name" value="RdgB/HAM1 family non-canonical purine NTP pyrophosphatase"/>
    <property type="match status" value="1"/>
</dbReference>
<evidence type="ECO:0000256" key="4">
    <source>
        <dbReference type="ARBA" id="ARBA00022741"/>
    </source>
</evidence>
<dbReference type="GO" id="GO:0046872">
    <property type="term" value="F:metal ion binding"/>
    <property type="evidence" value="ECO:0007669"/>
    <property type="project" value="UniProtKB-KW"/>
</dbReference>
<feature type="binding site" evidence="10">
    <location>
        <position position="45"/>
    </location>
    <ligand>
        <name>Mg(2+)</name>
        <dbReference type="ChEBI" id="CHEBI:18420"/>
    </ligand>
</feature>
<keyword evidence="5 10" id="KW-0378">Hydrolase</keyword>
<evidence type="ECO:0000256" key="3">
    <source>
        <dbReference type="ARBA" id="ARBA00022723"/>
    </source>
</evidence>
<comment type="subunit">
    <text evidence="2 10">Homodimer.</text>
</comment>